<comment type="caution">
    <text evidence="2">The sequence shown here is derived from an EMBL/GenBank/DDBJ whole genome shotgun (WGS) entry which is preliminary data.</text>
</comment>
<evidence type="ECO:0000256" key="1">
    <source>
        <dbReference type="SAM" id="MobiDB-lite"/>
    </source>
</evidence>
<feature type="region of interest" description="Disordered" evidence="1">
    <location>
        <begin position="1"/>
        <end position="231"/>
    </location>
</feature>
<feature type="non-terminal residue" evidence="2">
    <location>
        <position position="1"/>
    </location>
</feature>
<sequence>YYACATGEAKPKPKKSARRKRSGSDTPITPPTAITTPTTTVVAAPRLTAAAKGKQLAKSKSPTDPSEVARTEAEQLKIVVRRSRQETYISHHGGSSIDEGISSKPGVPNVPSDDSEEEISWNSSDDEDVDAQDKDRNDDEGDKKDESDDGKKDDNDDDKDGAERDDEEEIAKIDEPEDTESGGGDDEETKSDEESDEEETREEEEESFDPIPKTPEDSEDDGNGMESIFATASSLMAPLQTTTPIMTSSTIATTTTTISHAPIPPTKIPREVLQNLPTFDLVFRFDERLKSLE</sequence>
<reference evidence="2" key="1">
    <citation type="journal article" date="2019" name="Sci. Rep.">
        <title>Draft genome of Tanacetum cinerariifolium, the natural source of mosquito coil.</title>
        <authorList>
            <person name="Yamashiro T."/>
            <person name="Shiraishi A."/>
            <person name="Satake H."/>
            <person name="Nakayama K."/>
        </authorList>
    </citation>
    <scope>NUCLEOTIDE SEQUENCE</scope>
</reference>
<name>A0A699PZE9_TANCI</name>
<protein>
    <submittedName>
        <fullName evidence="2">Uncharacterized protein</fullName>
    </submittedName>
</protein>
<gene>
    <name evidence="2" type="ORF">Tci_831103</name>
</gene>
<feature type="compositionally biased region" description="Basic and acidic residues" evidence="1">
    <location>
        <begin position="131"/>
        <end position="154"/>
    </location>
</feature>
<proteinExistence type="predicted"/>
<accession>A0A699PZE9</accession>
<dbReference type="EMBL" id="BKCJ010980290">
    <property type="protein sequence ID" value="GFC59133.1"/>
    <property type="molecule type" value="Genomic_DNA"/>
</dbReference>
<organism evidence="2">
    <name type="scientific">Tanacetum cinerariifolium</name>
    <name type="common">Dalmatian daisy</name>
    <name type="synonym">Chrysanthemum cinerariifolium</name>
    <dbReference type="NCBI Taxonomy" id="118510"/>
    <lineage>
        <taxon>Eukaryota</taxon>
        <taxon>Viridiplantae</taxon>
        <taxon>Streptophyta</taxon>
        <taxon>Embryophyta</taxon>
        <taxon>Tracheophyta</taxon>
        <taxon>Spermatophyta</taxon>
        <taxon>Magnoliopsida</taxon>
        <taxon>eudicotyledons</taxon>
        <taxon>Gunneridae</taxon>
        <taxon>Pentapetalae</taxon>
        <taxon>asterids</taxon>
        <taxon>campanulids</taxon>
        <taxon>Asterales</taxon>
        <taxon>Asteraceae</taxon>
        <taxon>Asteroideae</taxon>
        <taxon>Anthemideae</taxon>
        <taxon>Anthemidinae</taxon>
        <taxon>Tanacetum</taxon>
    </lineage>
</organism>
<feature type="compositionally biased region" description="Low complexity" evidence="1">
    <location>
        <begin position="31"/>
        <end position="51"/>
    </location>
</feature>
<feature type="compositionally biased region" description="Acidic residues" evidence="1">
    <location>
        <begin position="155"/>
        <end position="208"/>
    </location>
</feature>
<evidence type="ECO:0000313" key="2">
    <source>
        <dbReference type="EMBL" id="GFC59133.1"/>
    </source>
</evidence>
<dbReference type="AlphaFoldDB" id="A0A699PZE9"/>
<feature type="non-terminal residue" evidence="2">
    <location>
        <position position="293"/>
    </location>
</feature>
<feature type="compositionally biased region" description="Acidic residues" evidence="1">
    <location>
        <begin position="113"/>
        <end position="130"/>
    </location>
</feature>
<feature type="compositionally biased region" description="Basic residues" evidence="1">
    <location>
        <begin position="12"/>
        <end position="21"/>
    </location>
</feature>